<dbReference type="InterPro" id="IPR029044">
    <property type="entry name" value="Nucleotide-diphossugar_trans"/>
</dbReference>
<evidence type="ECO:0000313" key="2">
    <source>
        <dbReference type="EMBL" id="MBZ5963220.1"/>
    </source>
</evidence>
<evidence type="ECO:0000313" key="3">
    <source>
        <dbReference type="Proteomes" id="UP000752647"/>
    </source>
</evidence>
<dbReference type="EC" id="2.4.-.-" evidence="2"/>
<protein>
    <submittedName>
        <fullName evidence="2">Glycosyltransferase</fullName>
        <ecNumber evidence="2">2.4.-.-</ecNumber>
    </submittedName>
</protein>
<keyword evidence="1" id="KW-0472">Membrane</keyword>
<evidence type="ECO:0000256" key="1">
    <source>
        <dbReference type="SAM" id="Phobius"/>
    </source>
</evidence>
<keyword evidence="2" id="KW-0328">Glycosyltransferase</keyword>
<dbReference type="AlphaFoldDB" id="A0A9Q3SYD0"/>
<dbReference type="GO" id="GO:0016757">
    <property type="term" value="F:glycosyltransferase activity"/>
    <property type="evidence" value="ECO:0007669"/>
    <property type="project" value="UniProtKB-KW"/>
</dbReference>
<feature type="transmembrane region" description="Helical" evidence="1">
    <location>
        <begin position="278"/>
        <end position="296"/>
    </location>
</feature>
<sequence>MNEKILAAIVTYGEIERFDHLKQDIQRLDAISSITKIIIIDNGTNYDVQLIIAQLNIATPIDFYHNEKNEGSAGGFGKVFEISKKEKDYTRLLILDDDSLLSNNALESIFTYEKGNKMGGKYIWSLYRPIKYPDNFQKNWDWNERYLNNRIVGISILQQIFGKVQKTYRKNKKMAELLYAPYAGMLISKEIVNGNFQPNKSYYLYVDDIDYSIQLKKSGINIFQIEEAKIEDLEGAWGTKKHGMQSYFSNEGNEFRYLYNVRNWIFLIKNQGYISSNTIFILNLMIYHIFALAIMPKNKNGLLKYRKLRLAVKDGLSGHMGYKADYFQ</sequence>
<accession>A0A9Q3SYD0</accession>
<dbReference type="SUPFAM" id="SSF53448">
    <property type="entry name" value="Nucleotide-diphospho-sugar transferases"/>
    <property type="match status" value="1"/>
</dbReference>
<proteinExistence type="predicted"/>
<dbReference type="RefSeq" id="WP_224144409.1">
    <property type="nucleotide sequence ID" value="NZ_JAHBFI010000020.1"/>
</dbReference>
<reference evidence="2" key="1">
    <citation type="submission" date="2021-05" db="EMBL/GenBank/DDBJ databases">
        <title>Pangenome of Leuconostoc gelidum warrants species status for Leuconostoc gelidum subsp. gasicomitatum.</title>
        <authorList>
            <person name="Johansson P."/>
            <person name="Sade E."/>
            <person name="Hultman J."/>
            <person name="Auvinen P."/>
            <person name="Bjorkroth J."/>
        </authorList>
    </citation>
    <scope>NUCLEOTIDE SEQUENCE</scope>
    <source>
        <strain evidence="2">A.21.4</strain>
    </source>
</reference>
<organism evidence="2 3">
    <name type="scientific">Leuconostoc gasicomitatum</name>
    <dbReference type="NCBI Taxonomy" id="115778"/>
    <lineage>
        <taxon>Bacteria</taxon>
        <taxon>Bacillati</taxon>
        <taxon>Bacillota</taxon>
        <taxon>Bacilli</taxon>
        <taxon>Lactobacillales</taxon>
        <taxon>Lactobacillaceae</taxon>
        <taxon>Leuconostoc</taxon>
        <taxon>Leuconostoc gelidum group</taxon>
    </lineage>
</organism>
<dbReference type="Proteomes" id="UP000752647">
    <property type="component" value="Unassembled WGS sequence"/>
</dbReference>
<gene>
    <name evidence="2" type="ORF">KIJ12_08720</name>
</gene>
<keyword evidence="1" id="KW-1133">Transmembrane helix</keyword>
<dbReference type="EMBL" id="JAHBFI010000020">
    <property type="protein sequence ID" value="MBZ5963220.1"/>
    <property type="molecule type" value="Genomic_DNA"/>
</dbReference>
<keyword evidence="1" id="KW-0812">Transmembrane</keyword>
<name>A0A9Q3SYD0_9LACO</name>
<keyword evidence="2" id="KW-0808">Transferase</keyword>
<dbReference type="Gene3D" id="3.90.550.10">
    <property type="entry name" value="Spore Coat Polysaccharide Biosynthesis Protein SpsA, Chain A"/>
    <property type="match status" value="1"/>
</dbReference>
<comment type="caution">
    <text evidence="2">The sequence shown here is derived from an EMBL/GenBank/DDBJ whole genome shotgun (WGS) entry which is preliminary data.</text>
</comment>